<evidence type="ECO:0000259" key="3">
    <source>
        <dbReference type="Pfam" id="PF13511"/>
    </source>
</evidence>
<protein>
    <submittedName>
        <fullName evidence="4">DUF4124 domain-containing protein</fullName>
    </submittedName>
</protein>
<proteinExistence type="predicted"/>
<dbReference type="RefSeq" id="WP_271656043.1">
    <property type="nucleotide sequence ID" value="NZ_JAIVFG010000001.1"/>
</dbReference>
<comment type="caution">
    <text evidence="4">The sequence shown here is derived from an EMBL/GenBank/DDBJ whole genome shotgun (WGS) entry which is preliminary data.</text>
</comment>
<accession>A0AAW5ZGR0</accession>
<feature type="region of interest" description="Disordered" evidence="1">
    <location>
        <begin position="85"/>
        <end position="118"/>
    </location>
</feature>
<evidence type="ECO:0000256" key="2">
    <source>
        <dbReference type="SAM" id="SignalP"/>
    </source>
</evidence>
<reference evidence="4" key="1">
    <citation type="submission" date="2021-09" db="EMBL/GenBank/DDBJ databases">
        <title>Genomic analysis of Ralstonia spp.</title>
        <authorList>
            <person name="Aburjaile F."/>
            <person name="Ariute J.C."/>
            <person name="Pais A.K.L."/>
            <person name="Albuquerque G.M.R."/>
            <person name="Silva A.M.F."/>
            <person name="Brenig B."/>
            <person name="Azevedo V."/>
            <person name="Matiuzzi M."/>
            <person name="Ramos R."/>
            <person name="Goes-Neto A."/>
            <person name="Soares S."/>
            <person name="Iseppon A.M.B."/>
            <person name="Souza E."/>
            <person name="Gama M."/>
        </authorList>
    </citation>
    <scope>NUCLEOTIDE SEQUENCE</scope>
    <source>
        <strain evidence="4">CCRMRs91</strain>
    </source>
</reference>
<dbReference type="Pfam" id="PF13511">
    <property type="entry name" value="DUF4124"/>
    <property type="match status" value="1"/>
</dbReference>
<gene>
    <name evidence="4" type="ORF">LBW59_00720</name>
</gene>
<evidence type="ECO:0000313" key="5">
    <source>
        <dbReference type="Proteomes" id="UP001144050"/>
    </source>
</evidence>
<dbReference type="AlphaFoldDB" id="A0AAW5ZGR0"/>
<dbReference type="Proteomes" id="UP001144050">
    <property type="component" value="Unassembled WGS sequence"/>
</dbReference>
<evidence type="ECO:0000256" key="1">
    <source>
        <dbReference type="SAM" id="MobiDB-lite"/>
    </source>
</evidence>
<organism evidence="4 5">
    <name type="scientific">Ralstonia solanacearum</name>
    <name type="common">Pseudomonas solanacearum</name>
    <dbReference type="NCBI Taxonomy" id="305"/>
    <lineage>
        <taxon>Bacteria</taxon>
        <taxon>Pseudomonadati</taxon>
        <taxon>Pseudomonadota</taxon>
        <taxon>Betaproteobacteria</taxon>
        <taxon>Burkholderiales</taxon>
        <taxon>Burkholderiaceae</taxon>
        <taxon>Ralstonia</taxon>
        <taxon>Ralstonia solanacearum species complex</taxon>
    </lineage>
</organism>
<name>A0AAW5ZGR0_RALSL</name>
<evidence type="ECO:0000313" key="4">
    <source>
        <dbReference type="EMBL" id="MDB0569296.1"/>
    </source>
</evidence>
<sequence>MKQPVPSSRACASITLALGLWAAATALPASAEVYRCSANGQTVYSDHPCGSRAVAVPLIDDTPSAADQKAARERATIEAAQVREAEATRRKAQAEEDARQARLAAQAAEQARRRDQERARIVQQDVGARYCHRVYVGPMPYPYPAPVPVITPPVQMPTPMPRIVPGQQQQAGNGGKPLPFVQAPVTRPAPIGPRPPHPHPPAFRIVCEPGYVYDGPEEWLPVE</sequence>
<keyword evidence="2" id="KW-0732">Signal</keyword>
<dbReference type="InterPro" id="IPR025392">
    <property type="entry name" value="DUF4124"/>
</dbReference>
<feature type="chain" id="PRO_5043868386" evidence="2">
    <location>
        <begin position="32"/>
        <end position="223"/>
    </location>
</feature>
<feature type="compositionally biased region" description="Basic and acidic residues" evidence="1">
    <location>
        <begin position="85"/>
        <end position="100"/>
    </location>
</feature>
<dbReference type="EMBL" id="JAIVFG010000001">
    <property type="protein sequence ID" value="MDB0569296.1"/>
    <property type="molecule type" value="Genomic_DNA"/>
</dbReference>
<feature type="domain" description="DUF4124" evidence="3">
    <location>
        <begin position="22"/>
        <end position="73"/>
    </location>
</feature>
<feature type="signal peptide" evidence="2">
    <location>
        <begin position="1"/>
        <end position="31"/>
    </location>
</feature>